<reference evidence="2 3" key="1">
    <citation type="submission" date="2021-03" db="EMBL/GenBank/DDBJ databases">
        <title>Sequencing the genomes of 1000 actinobacteria strains.</title>
        <authorList>
            <person name="Klenk H.-P."/>
        </authorList>
    </citation>
    <scope>NUCLEOTIDE SEQUENCE [LARGE SCALE GENOMIC DNA]</scope>
    <source>
        <strain evidence="2 3">DSM 44580</strain>
    </source>
</reference>
<dbReference type="PANTHER" id="PTHR39426:SF1">
    <property type="entry name" value="HOMOLOGY TO DEATH-ON-CURING PROTEIN OF PHAGE P1"/>
    <property type="match status" value="1"/>
</dbReference>
<sequence length="124" mass="13314">MPDWTYLTPEQVITLAEQHGASPVRDLGQLEAALGAPAASAFGQDMHIEVAGKAAALMHSVVKVHHPFIDGNKRAGAASMLAFCYLNGFVPKISPSELVAITMLLAGGELDRDQLTEFLRTRMI</sequence>
<dbReference type="RefSeq" id="WP_086784332.1">
    <property type="nucleotide sequence ID" value="NZ_JAGIOO010000001.1"/>
</dbReference>
<evidence type="ECO:0000313" key="2">
    <source>
        <dbReference type="EMBL" id="MBP2475954.1"/>
    </source>
</evidence>
<protein>
    <submittedName>
        <fullName evidence="2">Death-on-curing protein</fullName>
    </submittedName>
</protein>
<dbReference type="Gene3D" id="1.20.120.1870">
    <property type="entry name" value="Fic/DOC protein, Fido domain"/>
    <property type="match status" value="1"/>
</dbReference>
<gene>
    <name evidence="2" type="ORF">JOF53_004826</name>
</gene>
<comment type="caution">
    <text evidence="2">The sequence shown here is derived from an EMBL/GenBank/DDBJ whole genome shotgun (WGS) entry which is preliminary data.</text>
</comment>
<dbReference type="PANTHER" id="PTHR39426">
    <property type="entry name" value="HOMOLOGY TO DEATH-ON-CURING PROTEIN OF PHAGE P1"/>
    <property type="match status" value="1"/>
</dbReference>
<dbReference type="InterPro" id="IPR053737">
    <property type="entry name" value="Type_II_TA_Toxin"/>
</dbReference>
<proteinExistence type="predicted"/>
<dbReference type="Pfam" id="PF02661">
    <property type="entry name" value="Fic"/>
    <property type="match status" value="1"/>
</dbReference>
<dbReference type="InterPro" id="IPR036597">
    <property type="entry name" value="Fido-like_dom_sf"/>
</dbReference>
<dbReference type="Proteomes" id="UP001519363">
    <property type="component" value="Unassembled WGS sequence"/>
</dbReference>
<dbReference type="InterPro" id="IPR006440">
    <property type="entry name" value="Doc"/>
</dbReference>
<organism evidence="2 3">
    <name type="scientific">Crossiella equi</name>
    <dbReference type="NCBI Taxonomy" id="130796"/>
    <lineage>
        <taxon>Bacteria</taxon>
        <taxon>Bacillati</taxon>
        <taxon>Actinomycetota</taxon>
        <taxon>Actinomycetes</taxon>
        <taxon>Pseudonocardiales</taxon>
        <taxon>Pseudonocardiaceae</taxon>
        <taxon>Crossiella</taxon>
    </lineage>
</organism>
<name>A0ABS5AHA0_9PSEU</name>
<accession>A0ABS5AHA0</accession>
<dbReference type="PROSITE" id="PS51459">
    <property type="entry name" value="FIDO"/>
    <property type="match status" value="1"/>
</dbReference>
<dbReference type="EMBL" id="JAGIOO010000001">
    <property type="protein sequence ID" value="MBP2475954.1"/>
    <property type="molecule type" value="Genomic_DNA"/>
</dbReference>
<evidence type="ECO:0000313" key="3">
    <source>
        <dbReference type="Proteomes" id="UP001519363"/>
    </source>
</evidence>
<dbReference type="InterPro" id="IPR003812">
    <property type="entry name" value="Fido"/>
</dbReference>
<keyword evidence="3" id="KW-1185">Reference proteome</keyword>
<dbReference type="SUPFAM" id="SSF140931">
    <property type="entry name" value="Fic-like"/>
    <property type="match status" value="1"/>
</dbReference>
<evidence type="ECO:0000259" key="1">
    <source>
        <dbReference type="PROSITE" id="PS51459"/>
    </source>
</evidence>
<feature type="domain" description="Fido" evidence="1">
    <location>
        <begin position="7"/>
        <end position="121"/>
    </location>
</feature>